<accession>A0A2N0QK78</accession>
<name>A0A2N0QK78_9GLOM</name>
<dbReference type="VEuPathDB" id="FungiDB:RhiirA1_483751"/>
<reference evidence="2 3" key="1">
    <citation type="submission" date="2017-10" db="EMBL/GenBank/DDBJ databases">
        <title>Extensive intraspecific genome diversity in a model arbuscular mycorrhizal fungus.</title>
        <authorList>
            <person name="Chen E.C.H."/>
            <person name="Morin E."/>
            <person name="Baudet D."/>
            <person name="Noel J."/>
            <person name="Ndikumana S."/>
            <person name="Charron P."/>
            <person name="St-Onge C."/>
            <person name="Giorgi J."/>
            <person name="Grigoriev I.V."/>
            <person name="Roux C."/>
            <person name="Martin F.M."/>
            <person name="Corradi N."/>
        </authorList>
    </citation>
    <scope>NUCLEOTIDE SEQUENCE [LARGE SCALE GENOMIC DNA]</scope>
    <source>
        <strain evidence="2 3">A1</strain>
    </source>
</reference>
<feature type="non-terminal residue" evidence="2">
    <location>
        <position position="1"/>
    </location>
</feature>
<proteinExistence type="predicted"/>
<feature type="compositionally biased region" description="Basic and acidic residues" evidence="1">
    <location>
        <begin position="23"/>
        <end position="33"/>
    </location>
</feature>
<dbReference type="EMBL" id="LLXH01007648">
    <property type="protein sequence ID" value="PKC51433.1"/>
    <property type="molecule type" value="Genomic_DNA"/>
</dbReference>
<dbReference type="VEuPathDB" id="FungiDB:FUN_011415"/>
<sequence length="118" mass="13228">DRVRDNKKQANKCDTPIQEYEAEADHDSEKQPSKSDLNVISISDDELEPAFDDTPNDLSISGPFKLDYSTIADNSKKICEDDREIETESATARNITDLLEVSESDDDKEDRGDSSDVK</sequence>
<evidence type="ECO:0000256" key="1">
    <source>
        <dbReference type="SAM" id="MobiDB-lite"/>
    </source>
</evidence>
<feature type="region of interest" description="Disordered" evidence="1">
    <location>
        <begin position="1"/>
        <end position="41"/>
    </location>
</feature>
<gene>
    <name evidence="2" type="ORF">RhiirA1_483751</name>
</gene>
<reference evidence="2 3" key="2">
    <citation type="submission" date="2017-10" db="EMBL/GenBank/DDBJ databases">
        <title>Genome analyses suggest a sexual origin of heterokaryosis in a supposedly ancient asexual fungus.</title>
        <authorList>
            <person name="Corradi N."/>
            <person name="Sedzielewska K."/>
            <person name="Noel J."/>
            <person name="Charron P."/>
            <person name="Farinelli L."/>
            <person name="Marton T."/>
            <person name="Kruger M."/>
            <person name="Pelin A."/>
            <person name="Brachmann A."/>
            <person name="Corradi N."/>
        </authorList>
    </citation>
    <scope>NUCLEOTIDE SEQUENCE [LARGE SCALE GENOMIC DNA]</scope>
    <source>
        <strain evidence="2 3">A1</strain>
    </source>
</reference>
<evidence type="ECO:0000313" key="2">
    <source>
        <dbReference type="EMBL" id="PKC51433.1"/>
    </source>
</evidence>
<dbReference type="AlphaFoldDB" id="A0A2N0QK78"/>
<protein>
    <submittedName>
        <fullName evidence="2">Uncharacterized protein</fullName>
    </submittedName>
</protein>
<comment type="caution">
    <text evidence="2">The sequence shown here is derived from an EMBL/GenBank/DDBJ whole genome shotgun (WGS) entry which is preliminary data.</text>
</comment>
<evidence type="ECO:0000313" key="3">
    <source>
        <dbReference type="Proteomes" id="UP000232688"/>
    </source>
</evidence>
<organism evidence="2 3">
    <name type="scientific">Rhizophagus irregularis</name>
    <dbReference type="NCBI Taxonomy" id="588596"/>
    <lineage>
        <taxon>Eukaryota</taxon>
        <taxon>Fungi</taxon>
        <taxon>Fungi incertae sedis</taxon>
        <taxon>Mucoromycota</taxon>
        <taxon>Glomeromycotina</taxon>
        <taxon>Glomeromycetes</taxon>
        <taxon>Glomerales</taxon>
        <taxon>Glomeraceae</taxon>
        <taxon>Rhizophagus</taxon>
    </lineage>
</organism>
<feature type="region of interest" description="Disordered" evidence="1">
    <location>
        <begin position="83"/>
        <end position="118"/>
    </location>
</feature>
<feature type="compositionally biased region" description="Basic and acidic residues" evidence="1">
    <location>
        <begin position="109"/>
        <end position="118"/>
    </location>
</feature>
<dbReference type="Proteomes" id="UP000232688">
    <property type="component" value="Unassembled WGS sequence"/>
</dbReference>